<dbReference type="PROSITE" id="PS51257">
    <property type="entry name" value="PROKAR_LIPOPROTEIN"/>
    <property type="match status" value="1"/>
</dbReference>
<dbReference type="EMBL" id="ATAE01000042">
    <property type="protein sequence ID" value="ERN51836.1"/>
    <property type="molecule type" value="Genomic_DNA"/>
</dbReference>
<protein>
    <submittedName>
        <fullName evidence="2">Uncharacterized protein</fullName>
    </submittedName>
</protein>
<proteinExistence type="predicted"/>
<comment type="caution">
    <text evidence="2">The sequence shown here is derived from an EMBL/GenBank/DDBJ whole genome shotgun (WGS) entry which is preliminary data.</text>
</comment>
<organism evidence="2 3">
    <name type="scientific">Alkalihalophilus marmarensis DSM 21297</name>
    <dbReference type="NCBI Taxonomy" id="1188261"/>
    <lineage>
        <taxon>Bacteria</taxon>
        <taxon>Bacillati</taxon>
        <taxon>Bacillota</taxon>
        <taxon>Bacilli</taxon>
        <taxon>Bacillales</taxon>
        <taxon>Bacillaceae</taxon>
        <taxon>Alkalihalophilus</taxon>
    </lineage>
</organism>
<evidence type="ECO:0000313" key="2">
    <source>
        <dbReference type="EMBL" id="ERN51836.1"/>
    </source>
</evidence>
<feature type="chain" id="PRO_5004681068" evidence="1">
    <location>
        <begin position="23"/>
        <end position="120"/>
    </location>
</feature>
<keyword evidence="3" id="KW-1185">Reference proteome</keyword>
<dbReference type="PATRIC" id="fig|1188261.3.peg.3224"/>
<gene>
    <name evidence="2" type="ORF">A33I_18670</name>
</gene>
<evidence type="ECO:0000313" key="3">
    <source>
        <dbReference type="Proteomes" id="UP000017170"/>
    </source>
</evidence>
<feature type="signal peptide" evidence="1">
    <location>
        <begin position="1"/>
        <end position="22"/>
    </location>
</feature>
<keyword evidence="1" id="KW-0732">Signal</keyword>
<reference evidence="2 3" key="1">
    <citation type="journal article" date="2013" name="Genome Announc.">
        <title>Genome Sequence of the Extreme Obligate Alkaliphile Bacillus marmarensis Strain DSM 21297.</title>
        <authorList>
            <person name="Wernick D.G."/>
            <person name="Choi K.Y."/>
            <person name="Tat C.A."/>
            <person name="Lafontaine Rivera J.G."/>
            <person name="Liao J.C."/>
        </authorList>
    </citation>
    <scope>NUCLEOTIDE SEQUENCE [LARGE SCALE GENOMIC DNA]</scope>
    <source>
        <strain evidence="2 3">DSM 21297</strain>
    </source>
</reference>
<name>U6SMJ6_9BACI</name>
<accession>U6SMJ6</accession>
<sequence>MKSLIFLLLIATLLTGCGGNKASEAEEQQLEQLLYEYLTAYETFHFEEVERLKEELERMLHTTQFRDDTNEVISGFVASINEAKYVGLDAYKLYLKNDVPAAYDGIFNEVLLKHKMEVSN</sequence>
<dbReference type="Proteomes" id="UP000017170">
    <property type="component" value="Unassembled WGS sequence"/>
</dbReference>
<dbReference type="AlphaFoldDB" id="U6SMJ6"/>
<evidence type="ECO:0000256" key="1">
    <source>
        <dbReference type="SAM" id="SignalP"/>
    </source>
</evidence>
<dbReference type="RefSeq" id="WP_022629288.1">
    <property type="nucleotide sequence ID" value="NZ_ATAE01000042.1"/>
</dbReference>